<reference evidence="2 3" key="1">
    <citation type="submission" date="2019-08" db="EMBL/GenBank/DDBJ databases">
        <title>Flavobacterium alkalisoli sp. nov., isolated from rhizosphere soil of Suaeda salsa.</title>
        <authorList>
            <person name="Sun J.-Q."/>
            <person name="Xu L."/>
        </authorList>
    </citation>
    <scope>NUCLEOTIDE SEQUENCE [LARGE SCALE GENOMIC DNA]</scope>
    <source>
        <strain evidence="2 3">XS-5</strain>
    </source>
</reference>
<dbReference type="InterPro" id="IPR005901">
    <property type="entry name" value="GLPGLI"/>
</dbReference>
<feature type="chain" id="PRO_5022744886" evidence="1">
    <location>
        <begin position="21"/>
        <end position="299"/>
    </location>
</feature>
<proteinExistence type="predicted"/>
<keyword evidence="3" id="KW-1185">Reference proteome</keyword>
<evidence type="ECO:0000313" key="3">
    <source>
        <dbReference type="Proteomes" id="UP000321222"/>
    </source>
</evidence>
<organism evidence="2 3">
    <name type="scientific">Flavobacterium alkalisoli</name>
    <dbReference type="NCBI Taxonomy" id="2602769"/>
    <lineage>
        <taxon>Bacteria</taxon>
        <taxon>Pseudomonadati</taxon>
        <taxon>Bacteroidota</taxon>
        <taxon>Flavobacteriia</taxon>
        <taxon>Flavobacteriales</taxon>
        <taxon>Flavobacteriaceae</taxon>
        <taxon>Flavobacterium</taxon>
    </lineage>
</organism>
<accession>A0A5B9FQM4</accession>
<dbReference type="EMBL" id="CP042831">
    <property type="protein sequence ID" value="QEE49270.1"/>
    <property type="molecule type" value="Genomic_DNA"/>
</dbReference>
<sequence>MIKYIFYFTTLLLSIVSSYAQDFQGMAVYESKTSMADLNNRLDSNKDITPEMRKMIEERVKGMFEKTFTLHFDKVASIYEEEQKLDAPGQDGGPFKMMSSMTGGGGKQYKNVKDKKVMMEKDIFGKEFLVSDSLPVIKWKMENESKKIGNYTCYKATAQMPVDKSNMMNFRPKKGAEEKIKKLQEEGNEEELKKTNFMDMVEMPDFVEVTAWYTPEIPINQGPANYWGLPGLILEVNDGKTNILCSKIVLNTKEKVEIKEPKKGQKVTQEEFAEILMKKMQEMQQMGGPGGGGRMRMGG</sequence>
<evidence type="ECO:0000313" key="2">
    <source>
        <dbReference type="EMBL" id="QEE49270.1"/>
    </source>
</evidence>
<dbReference type="AlphaFoldDB" id="A0A5B9FQM4"/>
<dbReference type="KEGG" id="fak:FUA48_06660"/>
<protein>
    <submittedName>
        <fullName evidence="2">GLPGLI family protein</fullName>
    </submittedName>
</protein>
<name>A0A5B9FQM4_9FLAO</name>
<dbReference type="Proteomes" id="UP000321222">
    <property type="component" value="Chromosome"/>
</dbReference>
<dbReference type="RefSeq" id="WP_147582818.1">
    <property type="nucleotide sequence ID" value="NZ_CP042831.1"/>
</dbReference>
<dbReference type="OrthoDB" id="1068986at2"/>
<dbReference type="NCBIfam" id="TIGR01200">
    <property type="entry name" value="GLPGLI"/>
    <property type="match status" value="1"/>
</dbReference>
<evidence type="ECO:0000256" key="1">
    <source>
        <dbReference type="SAM" id="SignalP"/>
    </source>
</evidence>
<gene>
    <name evidence="2" type="ORF">FUA48_06660</name>
</gene>
<keyword evidence="1" id="KW-0732">Signal</keyword>
<dbReference type="Pfam" id="PF09697">
    <property type="entry name" value="Porph_ging"/>
    <property type="match status" value="1"/>
</dbReference>
<feature type="signal peptide" evidence="1">
    <location>
        <begin position="1"/>
        <end position="20"/>
    </location>
</feature>